<name>A0ABR2YK07_9CHLO</name>
<accession>A0ABR2YK07</accession>
<evidence type="ECO:0000313" key="2">
    <source>
        <dbReference type="Proteomes" id="UP001491310"/>
    </source>
</evidence>
<sequence>MTAIRARKKTEIAEEWAELAQDDTLADEKDPELQESINEVCNKGLRYMLRGETNRLMDYRDELSRFGQYFSERNNVAGATFIYVLYKMTEHILPKQMVNLEGIYLVAFEKMFSMLEDSGWQLSSEPEEGEELELVEEPTEADLQNLSYME</sequence>
<dbReference type="Proteomes" id="UP001491310">
    <property type="component" value="Unassembled WGS sequence"/>
</dbReference>
<organism evidence="1 2">
    <name type="scientific">Coccomyxa subellipsoidea</name>
    <dbReference type="NCBI Taxonomy" id="248742"/>
    <lineage>
        <taxon>Eukaryota</taxon>
        <taxon>Viridiplantae</taxon>
        <taxon>Chlorophyta</taxon>
        <taxon>core chlorophytes</taxon>
        <taxon>Trebouxiophyceae</taxon>
        <taxon>Trebouxiophyceae incertae sedis</taxon>
        <taxon>Coccomyxaceae</taxon>
        <taxon>Coccomyxa</taxon>
    </lineage>
</organism>
<keyword evidence="2" id="KW-1185">Reference proteome</keyword>
<evidence type="ECO:0000313" key="1">
    <source>
        <dbReference type="EMBL" id="KAK9906463.1"/>
    </source>
</evidence>
<comment type="caution">
    <text evidence="1">The sequence shown here is derived from an EMBL/GenBank/DDBJ whole genome shotgun (WGS) entry which is preliminary data.</text>
</comment>
<proteinExistence type="predicted"/>
<gene>
    <name evidence="1" type="ORF">WJX75_002218</name>
</gene>
<dbReference type="EMBL" id="JALJOT010000010">
    <property type="protein sequence ID" value="KAK9906463.1"/>
    <property type="molecule type" value="Genomic_DNA"/>
</dbReference>
<protein>
    <submittedName>
        <fullName evidence="1">Uncharacterized protein</fullName>
    </submittedName>
</protein>
<reference evidence="1 2" key="1">
    <citation type="journal article" date="2024" name="Nat. Commun.">
        <title>Phylogenomics reveals the evolutionary origins of lichenization in chlorophyte algae.</title>
        <authorList>
            <person name="Puginier C."/>
            <person name="Libourel C."/>
            <person name="Otte J."/>
            <person name="Skaloud P."/>
            <person name="Haon M."/>
            <person name="Grisel S."/>
            <person name="Petersen M."/>
            <person name="Berrin J.G."/>
            <person name="Delaux P.M."/>
            <person name="Dal Grande F."/>
            <person name="Keller J."/>
        </authorList>
    </citation>
    <scope>NUCLEOTIDE SEQUENCE [LARGE SCALE GENOMIC DNA]</scope>
    <source>
        <strain evidence="1 2">SAG 216-7</strain>
    </source>
</reference>